<organism evidence="8 9">
    <name type="scientific">Ferruginivarius sediminum</name>
    <dbReference type="NCBI Taxonomy" id="2661937"/>
    <lineage>
        <taxon>Bacteria</taxon>
        <taxon>Pseudomonadati</taxon>
        <taxon>Pseudomonadota</taxon>
        <taxon>Alphaproteobacteria</taxon>
        <taxon>Rhodospirillales</taxon>
        <taxon>Rhodospirillaceae</taxon>
        <taxon>Ferruginivarius</taxon>
    </lineage>
</organism>
<dbReference type="InterPro" id="IPR036909">
    <property type="entry name" value="Cyt_c-like_dom_sf"/>
</dbReference>
<dbReference type="GO" id="GO:0009055">
    <property type="term" value="F:electron transfer activity"/>
    <property type="evidence" value="ECO:0007669"/>
    <property type="project" value="InterPro"/>
</dbReference>
<keyword evidence="2 4" id="KW-0479">Metal-binding</keyword>
<dbReference type="EMBL" id="QPMH01000003">
    <property type="protein sequence ID" value="RDD63054.1"/>
    <property type="molecule type" value="Genomic_DNA"/>
</dbReference>
<evidence type="ECO:0000256" key="6">
    <source>
        <dbReference type="SAM" id="SignalP"/>
    </source>
</evidence>
<dbReference type="PROSITE" id="PS51007">
    <property type="entry name" value="CYTC"/>
    <property type="match status" value="1"/>
</dbReference>
<feature type="chain" id="PRO_5016728445" evidence="6">
    <location>
        <begin position="33"/>
        <end position="612"/>
    </location>
</feature>
<evidence type="ECO:0000256" key="3">
    <source>
        <dbReference type="ARBA" id="ARBA00023004"/>
    </source>
</evidence>
<reference evidence="8 9" key="1">
    <citation type="submission" date="2018-07" db="EMBL/GenBank/DDBJ databases">
        <title>Venubactetium sediminum gen. nov., sp. nov., isolated from a marine solar saltern.</title>
        <authorList>
            <person name="Wang S."/>
        </authorList>
    </citation>
    <scope>NUCLEOTIDE SEQUENCE [LARGE SCALE GENOMIC DNA]</scope>
    <source>
        <strain evidence="8 9">WD2A32</strain>
    </source>
</reference>
<name>A0A369TEQ4_9PROT</name>
<dbReference type="Gene3D" id="1.10.760.10">
    <property type="entry name" value="Cytochrome c-like domain"/>
    <property type="match status" value="1"/>
</dbReference>
<dbReference type="RefSeq" id="WP_114581005.1">
    <property type="nucleotide sequence ID" value="NZ_QPMH01000003.1"/>
</dbReference>
<keyword evidence="9" id="KW-1185">Reference proteome</keyword>
<dbReference type="SUPFAM" id="SSF46626">
    <property type="entry name" value="Cytochrome c"/>
    <property type="match status" value="1"/>
</dbReference>
<dbReference type="Gene3D" id="3.40.50.2300">
    <property type="match status" value="2"/>
</dbReference>
<comment type="caution">
    <text evidence="8">The sequence shown here is derived from an EMBL/GenBank/DDBJ whole genome shotgun (WGS) entry which is preliminary data.</text>
</comment>
<evidence type="ECO:0000256" key="1">
    <source>
        <dbReference type="ARBA" id="ARBA00022617"/>
    </source>
</evidence>
<evidence type="ECO:0000313" key="8">
    <source>
        <dbReference type="EMBL" id="RDD63054.1"/>
    </source>
</evidence>
<keyword evidence="1 4" id="KW-0349">Heme</keyword>
<proteinExistence type="predicted"/>
<dbReference type="Pfam" id="PF00034">
    <property type="entry name" value="Cytochrom_C"/>
    <property type="match status" value="1"/>
</dbReference>
<accession>A0A369TEQ4</accession>
<keyword evidence="6" id="KW-0732">Signal</keyword>
<evidence type="ECO:0000256" key="4">
    <source>
        <dbReference type="PROSITE-ProRule" id="PRU00433"/>
    </source>
</evidence>
<dbReference type="InterPro" id="IPR028082">
    <property type="entry name" value="Peripla_BP_I"/>
</dbReference>
<evidence type="ECO:0000256" key="5">
    <source>
        <dbReference type="SAM" id="MobiDB-lite"/>
    </source>
</evidence>
<protein>
    <submittedName>
        <fullName evidence="8">Amino acid ABC transporter substrate-binding protein</fullName>
    </submittedName>
</protein>
<evidence type="ECO:0000256" key="2">
    <source>
        <dbReference type="ARBA" id="ARBA00022723"/>
    </source>
</evidence>
<dbReference type="Proteomes" id="UP000253941">
    <property type="component" value="Unassembled WGS sequence"/>
</dbReference>
<gene>
    <name evidence="8" type="ORF">DRB17_04590</name>
</gene>
<feature type="signal peptide" evidence="6">
    <location>
        <begin position="1"/>
        <end position="32"/>
    </location>
</feature>
<dbReference type="SUPFAM" id="SSF53822">
    <property type="entry name" value="Periplasmic binding protein-like I"/>
    <property type="match status" value="1"/>
</dbReference>
<feature type="domain" description="Cytochrome c" evidence="7">
    <location>
        <begin position="74"/>
        <end position="222"/>
    </location>
</feature>
<evidence type="ECO:0000313" key="9">
    <source>
        <dbReference type="Proteomes" id="UP000253941"/>
    </source>
</evidence>
<evidence type="ECO:0000259" key="7">
    <source>
        <dbReference type="PROSITE" id="PS51007"/>
    </source>
</evidence>
<keyword evidence="3 4" id="KW-0408">Iron</keyword>
<dbReference type="InterPro" id="IPR009056">
    <property type="entry name" value="Cyt_c-like_dom"/>
</dbReference>
<feature type="region of interest" description="Disordered" evidence="5">
    <location>
        <begin position="58"/>
        <end position="77"/>
    </location>
</feature>
<dbReference type="AlphaFoldDB" id="A0A369TEQ4"/>
<dbReference type="GO" id="GO:0020037">
    <property type="term" value="F:heme binding"/>
    <property type="evidence" value="ECO:0007669"/>
    <property type="project" value="InterPro"/>
</dbReference>
<sequence>MPIRPVSLSLQRLGIFLSAWALALAVVLPVSAADEGTATAETENIKVEPLPESRIQDGRIMPADVPGNEVFANGDPEKGRQLYEDGVTADGEPIRATTKGDISVTGTQFSCVNCHRPSGMGSSEGGNYVPPITGSHVFNKRVLNRELRNERFKEFYKESQPKSFWVELRQPRLRPAYTNETLARAIRAGVAPTGRELASIMPRYELSDRDVANLIAYMRTISIEDDPGVGEEKIHLATIVSDNTDPTLRDAFLKTVNIFAEWTNKDLGSQIARPNFSPYYRSEFIDSFKLWEMHTWRLEGPRDTWPEQLEAYYAEQPVFAVVSGLVKGAWKPVGDFCDAKRLPCVFPNTTLPRIEDAEGNYTLYFSRGLQLEGEVLSRFLAKGDTAPETILQLRADSASGRTPADAFVQAAARDLPNAEVETRGFATGEEVEVAIAKAAADAGDIDTLVIWPGDHAEAAVEALNRHAPDIATIVLPSPAFEVAREKVDPALHDRVRLTFPYEKPSGYHPRSFRVRAWMRSRGLPLPDWRMQYQTYYALTMLQFGFEHLLTDYHRDYLIEIIEHEAENELNPGTHPNLALGPGQRFASKGAHVIALDAEARKGHKAVSGWIVP</sequence>
<dbReference type="GO" id="GO:0046872">
    <property type="term" value="F:metal ion binding"/>
    <property type="evidence" value="ECO:0007669"/>
    <property type="project" value="UniProtKB-KW"/>
</dbReference>